<keyword evidence="4 6" id="KW-1133">Transmembrane helix</keyword>
<keyword evidence="9" id="KW-1185">Reference proteome</keyword>
<accession>A0A0G3HDY7</accession>
<dbReference type="STRING" id="1072256.CUTER_07700"/>
<evidence type="ECO:0000256" key="6">
    <source>
        <dbReference type="SAM" id="Phobius"/>
    </source>
</evidence>
<evidence type="ECO:0000313" key="9">
    <source>
        <dbReference type="Proteomes" id="UP000035548"/>
    </source>
</evidence>
<feature type="transmembrane region" description="Helical" evidence="6">
    <location>
        <begin position="772"/>
        <end position="796"/>
    </location>
</feature>
<feature type="transmembrane region" description="Helical" evidence="6">
    <location>
        <begin position="726"/>
        <end position="745"/>
    </location>
</feature>
<comment type="subcellular location">
    <subcellularLocation>
        <location evidence="1">Cell membrane</location>
        <topology evidence="1">Multi-pass membrane protein</topology>
    </subcellularLocation>
</comment>
<evidence type="ECO:0000256" key="4">
    <source>
        <dbReference type="ARBA" id="ARBA00022989"/>
    </source>
</evidence>
<dbReference type="GO" id="GO:0005886">
    <property type="term" value="C:plasma membrane"/>
    <property type="evidence" value="ECO:0007669"/>
    <property type="project" value="UniProtKB-SubCell"/>
</dbReference>
<gene>
    <name evidence="8" type="ORF">CUTER_07700</name>
</gene>
<evidence type="ECO:0000256" key="1">
    <source>
        <dbReference type="ARBA" id="ARBA00004651"/>
    </source>
</evidence>
<feature type="domain" description="ABC3 transporter permease C-terminal" evidence="7">
    <location>
        <begin position="279"/>
        <end position="390"/>
    </location>
</feature>
<dbReference type="Proteomes" id="UP000035548">
    <property type="component" value="Chromosome"/>
</dbReference>
<reference evidence="9" key="2">
    <citation type="submission" date="2015-05" db="EMBL/GenBank/DDBJ databases">
        <title>Complete genome sequence of Corynebacterium uterequi DSM 45634, isolated from the uterus of a maiden mare.</title>
        <authorList>
            <person name="Ruckert C."/>
            <person name="Albersmeier A."/>
            <person name="Winkler A."/>
            <person name="Tauch A."/>
        </authorList>
    </citation>
    <scope>NUCLEOTIDE SEQUENCE [LARGE SCALE GENOMIC DNA]</scope>
    <source>
        <strain evidence="9">DSM 45634</strain>
    </source>
</reference>
<dbReference type="PATRIC" id="fig|1072256.5.peg.1523"/>
<name>A0A0G3HDY7_9CORY</name>
<keyword evidence="2" id="KW-1003">Cell membrane</keyword>
<feature type="transmembrane region" description="Helical" evidence="6">
    <location>
        <begin position="410"/>
        <end position="431"/>
    </location>
</feature>
<dbReference type="InterPro" id="IPR003838">
    <property type="entry name" value="ABC3_permease_C"/>
</dbReference>
<reference evidence="8 9" key="1">
    <citation type="journal article" date="2015" name="Genome Announc.">
        <title>Virulence Factor Genes Detected in the Complete Genome Sequence of Corynebacterium uterequi DSM 45634, Isolated from the Uterus of a Maiden Mare.</title>
        <authorList>
            <person name="Ruckert C."/>
            <person name="Kriete M."/>
            <person name="Jaenicke S."/>
            <person name="Winkler A."/>
            <person name="Tauch A."/>
        </authorList>
    </citation>
    <scope>NUCLEOTIDE SEQUENCE [LARGE SCALE GENOMIC DNA]</scope>
    <source>
        <strain evidence="8 9">DSM 45634</strain>
    </source>
</reference>
<organism evidence="8 9">
    <name type="scientific">Corynebacterium uterequi</name>
    <dbReference type="NCBI Taxonomy" id="1072256"/>
    <lineage>
        <taxon>Bacteria</taxon>
        <taxon>Bacillati</taxon>
        <taxon>Actinomycetota</taxon>
        <taxon>Actinomycetes</taxon>
        <taxon>Mycobacteriales</taxon>
        <taxon>Corynebacteriaceae</taxon>
        <taxon>Corynebacterium</taxon>
    </lineage>
</organism>
<feature type="transmembrane region" description="Helical" evidence="6">
    <location>
        <begin position="443"/>
        <end position="467"/>
    </location>
</feature>
<dbReference type="KEGG" id="cut:CUTER_07700"/>
<feature type="transmembrane region" description="Helical" evidence="6">
    <location>
        <begin position="488"/>
        <end position="509"/>
    </location>
</feature>
<evidence type="ECO:0000313" key="8">
    <source>
        <dbReference type="EMBL" id="AKK11529.1"/>
    </source>
</evidence>
<dbReference type="AlphaFoldDB" id="A0A0G3HDY7"/>
<keyword evidence="5 6" id="KW-0472">Membrane</keyword>
<feature type="transmembrane region" description="Helical" evidence="6">
    <location>
        <begin position="821"/>
        <end position="843"/>
    </location>
</feature>
<sequence length="857" mass="89353">MRALAAVIRPSVRDAVRHPLKLLFAVLMVALPAFVLSVAATITQSESHPNVMSTAPVEVRFSGNTCVQNPYDFEYRCTPVDPEAKPTSQLDRLQRALPAGWTAETSAFLYPELTFGNVSIPTTVTQLTPAALAERLPFTLHAGEIVLAHYEAETLGVSVGDTVTATLDGRKPVDLTVVALSPNIETIVAEPSLVDPSHITTSEDFDDELSFGLFGGTDLTYEEFQALNNAGFAVVLPVEVTDAPGLDELPPGVPRSENAAWPIISAVETVFLMLLAAMIPLSFGIVLTAIIIPVFSATAARRAQDFALMISQGARRWHIHVAVMTYGVVVGLTAAVLAIPSGTAVGVWRFNSENPGWPPAIDWWGLVGIFALCVGGSLIASLLPAYLATRGATSATIEGSRPDRLLRFRAPMLVGPIVTIAAVAGFAVSALTPASTIVGNLSLVRFFLVVLVLLGLLASGPLVVFALSRLTARAKLAPRLAAREASRNALRTAPAVSAVMAVAFFATWLTGAAETLAVRDAHTVGRVIPSNVLVVEGELSAAQRDLISEHLGEVTPVPLTGIAASDDNGDPQIISVPQPVDPDYYPLDSGALLLGSAIIGTDDVVNALAFPTELDREGARAALDTGGIVVAEGASNGENTVEFYVSNGEHMPPPRSADAPVAPVGAANLGTPIISEELARALDAKVVDLGTAFIASEPISEADYRALKAAGIPGTTSAAIGLPSTIVGFLLAAVVAFITIVLMWLSREQIRDDLGLMAAVGASPSLGSRLGAYYGAGIAAVGGAIGWLVATAAGALNLEPDVVVNEVTVYTGQGGFFRPDWALAVGLVVVAPAAAAVAGWLMYRRLPAICTTRQRGE</sequence>
<dbReference type="EMBL" id="CP011546">
    <property type="protein sequence ID" value="AKK11529.1"/>
    <property type="molecule type" value="Genomic_DNA"/>
</dbReference>
<keyword evidence="3 6" id="KW-0812">Transmembrane</keyword>
<feature type="transmembrane region" description="Helical" evidence="6">
    <location>
        <begin position="20"/>
        <end position="42"/>
    </location>
</feature>
<dbReference type="Pfam" id="PF02687">
    <property type="entry name" value="FtsX"/>
    <property type="match status" value="1"/>
</dbReference>
<feature type="transmembrane region" description="Helical" evidence="6">
    <location>
        <begin position="317"/>
        <end position="343"/>
    </location>
</feature>
<protein>
    <submittedName>
        <fullName evidence="8">FtsX-like permease family</fullName>
    </submittedName>
</protein>
<feature type="transmembrane region" description="Helical" evidence="6">
    <location>
        <begin position="270"/>
        <end position="296"/>
    </location>
</feature>
<evidence type="ECO:0000259" key="7">
    <source>
        <dbReference type="Pfam" id="PF02687"/>
    </source>
</evidence>
<dbReference type="OrthoDB" id="4396764at2"/>
<evidence type="ECO:0000256" key="3">
    <source>
        <dbReference type="ARBA" id="ARBA00022692"/>
    </source>
</evidence>
<dbReference type="RefSeq" id="WP_047259925.1">
    <property type="nucleotide sequence ID" value="NZ_CP011546.1"/>
</dbReference>
<feature type="transmembrane region" description="Helical" evidence="6">
    <location>
        <begin position="363"/>
        <end position="389"/>
    </location>
</feature>
<proteinExistence type="predicted"/>
<evidence type="ECO:0000256" key="2">
    <source>
        <dbReference type="ARBA" id="ARBA00022475"/>
    </source>
</evidence>
<evidence type="ECO:0000256" key="5">
    <source>
        <dbReference type="ARBA" id="ARBA00023136"/>
    </source>
</evidence>